<dbReference type="AlphaFoldDB" id="A0AAQ3STB2"/>
<protein>
    <submittedName>
        <fullName evidence="3">Uncharacterized protein</fullName>
    </submittedName>
</protein>
<dbReference type="Proteomes" id="UP001341281">
    <property type="component" value="Chromosome 02"/>
</dbReference>
<feature type="region of interest" description="Disordered" evidence="1">
    <location>
        <begin position="55"/>
        <end position="111"/>
    </location>
</feature>
<accession>A0AAQ3STB2</accession>
<name>A0AAQ3STB2_PASNO</name>
<sequence>MNTSPCALGVVVLMYSHTLRAANSSGGTGLGLFALGRRGGGAAAPGLVVVAARGRRSVSATPAGSAPVPGDQGVGMEQPKQQQPQVPPQQDAVAGDKSKRDDMHKTTTALG</sequence>
<feature type="chain" id="PRO_5042958800" evidence="2">
    <location>
        <begin position="22"/>
        <end position="111"/>
    </location>
</feature>
<feature type="compositionally biased region" description="Low complexity" evidence="1">
    <location>
        <begin position="78"/>
        <end position="90"/>
    </location>
</feature>
<evidence type="ECO:0000313" key="4">
    <source>
        <dbReference type="Proteomes" id="UP001341281"/>
    </source>
</evidence>
<dbReference type="EMBL" id="CP144746">
    <property type="protein sequence ID" value="WVZ60330.1"/>
    <property type="molecule type" value="Genomic_DNA"/>
</dbReference>
<evidence type="ECO:0000256" key="2">
    <source>
        <dbReference type="SAM" id="SignalP"/>
    </source>
</evidence>
<proteinExistence type="predicted"/>
<feature type="compositionally biased region" description="Basic and acidic residues" evidence="1">
    <location>
        <begin position="94"/>
        <end position="105"/>
    </location>
</feature>
<feature type="signal peptide" evidence="2">
    <location>
        <begin position="1"/>
        <end position="21"/>
    </location>
</feature>
<evidence type="ECO:0000256" key="1">
    <source>
        <dbReference type="SAM" id="MobiDB-lite"/>
    </source>
</evidence>
<keyword evidence="4" id="KW-1185">Reference proteome</keyword>
<reference evidence="3 4" key="1">
    <citation type="submission" date="2024-02" db="EMBL/GenBank/DDBJ databases">
        <title>High-quality chromosome-scale genome assembly of Pensacola bahiagrass (Paspalum notatum Flugge var. saurae).</title>
        <authorList>
            <person name="Vega J.M."/>
            <person name="Podio M."/>
            <person name="Orjuela J."/>
            <person name="Siena L.A."/>
            <person name="Pessino S.C."/>
            <person name="Combes M.C."/>
            <person name="Mariac C."/>
            <person name="Albertini E."/>
            <person name="Pupilli F."/>
            <person name="Ortiz J.P.A."/>
            <person name="Leblanc O."/>
        </authorList>
    </citation>
    <scope>NUCLEOTIDE SEQUENCE [LARGE SCALE GENOMIC DNA]</scope>
    <source>
        <strain evidence="3">R1</strain>
        <tissue evidence="3">Leaf</tissue>
    </source>
</reference>
<keyword evidence="2" id="KW-0732">Signal</keyword>
<evidence type="ECO:0000313" key="3">
    <source>
        <dbReference type="EMBL" id="WVZ60330.1"/>
    </source>
</evidence>
<gene>
    <name evidence="3" type="ORF">U9M48_010373</name>
</gene>
<organism evidence="3 4">
    <name type="scientific">Paspalum notatum var. saurae</name>
    <dbReference type="NCBI Taxonomy" id="547442"/>
    <lineage>
        <taxon>Eukaryota</taxon>
        <taxon>Viridiplantae</taxon>
        <taxon>Streptophyta</taxon>
        <taxon>Embryophyta</taxon>
        <taxon>Tracheophyta</taxon>
        <taxon>Spermatophyta</taxon>
        <taxon>Magnoliopsida</taxon>
        <taxon>Liliopsida</taxon>
        <taxon>Poales</taxon>
        <taxon>Poaceae</taxon>
        <taxon>PACMAD clade</taxon>
        <taxon>Panicoideae</taxon>
        <taxon>Andropogonodae</taxon>
        <taxon>Paspaleae</taxon>
        <taxon>Paspalinae</taxon>
        <taxon>Paspalum</taxon>
    </lineage>
</organism>